<dbReference type="GO" id="GO:0005615">
    <property type="term" value="C:extracellular space"/>
    <property type="evidence" value="ECO:0007669"/>
    <property type="project" value="TreeGrafter"/>
</dbReference>
<feature type="signal peptide" evidence="1">
    <location>
        <begin position="1"/>
        <end position="21"/>
    </location>
</feature>
<comment type="caution">
    <text evidence="3">The sequence shown here is derived from an EMBL/GenBank/DDBJ whole genome shotgun (WGS) entry which is preliminary data.</text>
</comment>
<dbReference type="GO" id="GO:0006589">
    <property type="term" value="P:octopamine biosynthetic process"/>
    <property type="evidence" value="ECO:0007669"/>
    <property type="project" value="TreeGrafter"/>
</dbReference>
<sequence length="97" mass="10823">MWFSFFSFVILSADVVQQLNAISSPIPPYTNYTYATELQPNLADLWWSIDDLRNEITVEFHINTTGWIALGISPAGGMTGADIGLGWIDQSGQLHFE</sequence>
<dbReference type="AlphaFoldDB" id="A0A8S3IQ81"/>
<gene>
    <name evidence="3" type="ORF">SMN809_LOCUS76393</name>
</gene>
<dbReference type="Pfam" id="PF03351">
    <property type="entry name" value="DOMON"/>
    <property type="match status" value="1"/>
</dbReference>
<dbReference type="GO" id="GO:0030667">
    <property type="term" value="C:secretory granule membrane"/>
    <property type="evidence" value="ECO:0007669"/>
    <property type="project" value="TreeGrafter"/>
</dbReference>
<dbReference type="InterPro" id="IPR000945">
    <property type="entry name" value="DBH-like"/>
</dbReference>
<reference evidence="3" key="1">
    <citation type="submission" date="2021-02" db="EMBL/GenBank/DDBJ databases">
        <authorList>
            <person name="Nowell W R."/>
        </authorList>
    </citation>
    <scope>NUCLEOTIDE SEQUENCE</scope>
</reference>
<dbReference type="InterPro" id="IPR005018">
    <property type="entry name" value="DOMON_domain"/>
</dbReference>
<dbReference type="PANTHER" id="PTHR10157">
    <property type="entry name" value="DOPAMINE BETA HYDROXYLASE RELATED"/>
    <property type="match status" value="1"/>
</dbReference>
<feature type="chain" id="PRO_5035934070" description="DOMON domain-containing protein" evidence="1">
    <location>
        <begin position="22"/>
        <end position="97"/>
    </location>
</feature>
<dbReference type="PROSITE" id="PS50836">
    <property type="entry name" value="DOMON"/>
    <property type="match status" value="1"/>
</dbReference>
<feature type="non-terminal residue" evidence="3">
    <location>
        <position position="1"/>
    </location>
</feature>
<accession>A0A8S3IQ81</accession>
<dbReference type="PANTHER" id="PTHR10157:SF23">
    <property type="entry name" value="MOXD1 HOMOLOG 1"/>
    <property type="match status" value="1"/>
</dbReference>
<keyword evidence="1" id="KW-0732">Signal</keyword>
<evidence type="ECO:0000256" key="1">
    <source>
        <dbReference type="SAM" id="SignalP"/>
    </source>
</evidence>
<dbReference type="EMBL" id="CAJOBI010334727">
    <property type="protein sequence ID" value="CAF5204153.1"/>
    <property type="molecule type" value="Genomic_DNA"/>
</dbReference>
<evidence type="ECO:0000313" key="3">
    <source>
        <dbReference type="EMBL" id="CAF5204153.1"/>
    </source>
</evidence>
<dbReference type="CDD" id="cd09631">
    <property type="entry name" value="DOMON_DOH"/>
    <property type="match status" value="1"/>
</dbReference>
<dbReference type="GO" id="GO:0042421">
    <property type="term" value="P:norepinephrine biosynthetic process"/>
    <property type="evidence" value="ECO:0007669"/>
    <property type="project" value="TreeGrafter"/>
</dbReference>
<organism evidence="3 4">
    <name type="scientific">Rotaria magnacalcarata</name>
    <dbReference type="NCBI Taxonomy" id="392030"/>
    <lineage>
        <taxon>Eukaryota</taxon>
        <taxon>Metazoa</taxon>
        <taxon>Spiralia</taxon>
        <taxon>Gnathifera</taxon>
        <taxon>Rotifera</taxon>
        <taxon>Eurotatoria</taxon>
        <taxon>Bdelloidea</taxon>
        <taxon>Philodinida</taxon>
        <taxon>Philodinidae</taxon>
        <taxon>Rotaria</taxon>
    </lineage>
</organism>
<protein>
    <recommendedName>
        <fullName evidence="2">DOMON domain-containing protein</fullName>
    </recommendedName>
</protein>
<evidence type="ECO:0000259" key="2">
    <source>
        <dbReference type="PROSITE" id="PS50836"/>
    </source>
</evidence>
<dbReference type="Proteomes" id="UP000676336">
    <property type="component" value="Unassembled WGS sequence"/>
</dbReference>
<dbReference type="InterPro" id="IPR045266">
    <property type="entry name" value="DOH_DOMON"/>
</dbReference>
<dbReference type="GO" id="GO:0005507">
    <property type="term" value="F:copper ion binding"/>
    <property type="evidence" value="ECO:0007669"/>
    <property type="project" value="TreeGrafter"/>
</dbReference>
<feature type="domain" description="DOMON" evidence="2">
    <location>
        <begin position="41"/>
        <end position="97"/>
    </location>
</feature>
<proteinExistence type="predicted"/>
<dbReference type="GO" id="GO:0042420">
    <property type="term" value="P:dopamine catabolic process"/>
    <property type="evidence" value="ECO:0007669"/>
    <property type="project" value="TreeGrafter"/>
</dbReference>
<dbReference type="GO" id="GO:0004500">
    <property type="term" value="F:dopamine beta-monooxygenase activity"/>
    <property type="evidence" value="ECO:0007669"/>
    <property type="project" value="InterPro"/>
</dbReference>
<name>A0A8S3IQ81_9BILA</name>
<evidence type="ECO:0000313" key="4">
    <source>
        <dbReference type="Proteomes" id="UP000676336"/>
    </source>
</evidence>